<feature type="domain" description="HTH cro/C1-type" evidence="1">
    <location>
        <begin position="18"/>
        <end position="73"/>
    </location>
</feature>
<dbReference type="Pfam" id="PF19054">
    <property type="entry name" value="DUF5753"/>
    <property type="match status" value="1"/>
</dbReference>
<evidence type="ECO:0000313" key="2">
    <source>
        <dbReference type="EMBL" id="MQS13035.1"/>
    </source>
</evidence>
<dbReference type="Proteomes" id="UP000450000">
    <property type="component" value="Unassembled WGS sequence"/>
</dbReference>
<dbReference type="PROSITE" id="PS50943">
    <property type="entry name" value="HTH_CROC1"/>
    <property type="match status" value="1"/>
</dbReference>
<dbReference type="SUPFAM" id="SSF47413">
    <property type="entry name" value="lambda repressor-like DNA-binding domains"/>
    <property type="match status" value="1"/>
</dbReference>
<protein>
    <submittedName>
        <fullName evidence="2">Helix-turn-helix transcriptional regulator</fullName>
    </submittedName>
</protein>
<dbReference type="EMBL" id="WBOF01000001">
    <property type="protein sequence ID" value="MQS13035.1"/>
    <property type="molecule type" value="Genomic_DNA"/>
</dbReference>
<reference evidence="2 3" key="1">
    <citation type="submission" date="2019-09" db="EMBL/GenBank/DDBJ databases">
        <title>Genome Sequences of Streptomyces kaniharaensis ATCC 21070.</title>
        <authorList>
            <person name="Zhu W."/>
            <person name="De Crecy-Lagard V."/>
            <person name="Richards N.G."/>
        </authorList>
    </citation>
    <scope>NUCLEOTIDE SEQUENCE [LARGE SCALE GENOMIC DNA]</scope>
    <source>
        <strain evidence="2 3">SF-557</strain>
    </source>
</reference>
<keyword evidence="3" id="KW-1185">Reference proteome</keyword>
<dbReference type="InterPro" id="IPR001387">
    <property type="entry name" value="Cro/C1-type_HTH"/>
</dbReference>
<dbReference type="InterPro" id="IPR043917">
    <property type="entry name" value="DUF5753"/>
</dbReference>
<accession>A0A6N7KQL3</accession>
<gene>
    <name evidence="2" type="ORF">F7Q99_12240</name>
</gene>
<dbReference type="CDD" id="cd00093">
    <property type="entry name" value="HTH_XRE"/>
    <property type="match status" value="1"/>
</dbReference>
<dbReference type="OrthoDB" id="3462393at2"/>
<name>A0A6N7KQL3_9ACTN</name>
<dbReference type="AlphaFoldDB" id="A0A6N7KQL3"/>
<sequence>MPPRNTPTARQLRVGLELRKMRDSARKTTADAASILGLDRTKITQIEKGLYAISPDRVRTLAREYQEGDSAYVEALASVAAERGKGWWEEYRGVLPGSLLDISELEHRAEGRIRTLQICHAPGLLQTEDTARAIFEMVHPRLPARDLWARIAHRVERVKVLTRPHAVEYDAIIHEAALRMNFGGKAVARAQLEHIRAMTDRPNITVRVITFDAPGFSGAGNAVLYVGGAVPRLDTVQVDSVHGPIFLDGSDQLDNYRETLNAMERSALSPADSIAFMDDLLKTS</sequence>
<dbReference type="SMART" id="SM00530">
    <property type="entry name" value="HTH_XRE"/>
    <property type="match status" value="1"/>
</dbReference>
<comment type="caution">
    <text evidence="2">The sequence shown here is derived from an EMBL/GenBank/DDBJ whole genome shotgun (WGS) entry which is preliminary data.</text>
</comment>
<proteinExistence type="predicted"/>
<dbReference type="Gene3D" id="1.10.260.40">
    <property type="entry name" value="lambda repressor-like DNA-binding domains"/>
    <property type="match status" value="1"/>
</dbReference>
<dbReference type="GO" id="GO:0003677">
    <property type="term" value="F:DNA binding"/>
    <property type="evidence" value="ECO:0007669"/>
    <property type="project" value="InterPro"/>
</dbReference>
<dbReference type="RefSeq" id="WP_153461252.1">
    <property type="nucleotide sequence ID" value="NZ_WBOF01000001.1"/>
</dbReference>
<organism evidence="2 3">
    <name type="scientific">Streptomyces kaniharaensis</name>
    <dbReference type="NCBI Taxonomy" id="212423"/>
    <lineage>
        <taxon>Bacteria</taxon>
        <taxon>Bacillati</taxon>
        <taxon>Actinomycetota</taxon>
        <taxon>Actinomycetes</taxon>
        <taxon>Kitasatosporales</taxon>
        <taxon>Streptomycetaceae</taxon>
        <taxon>Streptomyces</taxon>
    </lineage>
</organism>
<evidence type="ECO:0000259" key="1">
    <source>
        <dbReference type="PROSITE" id="PS50943"/>
    </source>
</evidence>
<dbReference type="InterPro" id="IPR010982">
    <property type="entry name" value="Lambda_DNA-bd_dom_sf"/>
</dbReference>
<dbReference type="Pfam" id="PF13560">
    <property type="entry name" value="HTH_31"/>
    <property type="match status" value="1"/>
</dbReference>
<evidence type="ECO:0000313" key="3">
    <source>
        <dbReference type="Proteomes" id="UP000450000"/>
    </source>
</evidence>